<protein>
    <submittedName>
        <fullName evidence="1">Uncharacterized protein</fullName>
    </submittedName>
</protein>
<dbReference type="Proteomes" id="UP000252038">
    <property type="component" value="Chromosome"/>
</dbReference>
<evidence type="ECO:0000313" key="1">
    <source>
        <dbReference type="EMBL" id="AXE36751.1"/>
    </source>
</evidence>
<dbReference type="AlphaFoldDB" id="A0A344UNA3"/>
<name>A0A344UNA3_9NEIS</name>
<reference evidence="1 2" key="1">
    <citation type="submission" date="2018-05" db="EMBL/GenBank/DDBJ databases">
        <title>Genome sequencing, assembly and analysis of the novel insecticidal bacterium, Chromobacterium phragmitis.</title>
        <authorList>
            <person name="Sparks M.E."/>
            <person name="Blackburn M.B."/>
            <person name="Gundersen-Rindal D.E."/>
        </authorList>
    </citation>
    <scope>NUCLEOTIDE SEQUENCE [LARGE SCALE GENOMIC DNA]</scope>
    <source>
        <strain evidence="1">IIBBL 274-1</strain>
    </source>
</reference>
<proteinExistence type="predicted"/>
<organism evidence="1 2">
    <name type="scientific">Chromobacterium phragmitis</name>
    <dbReference type="NCBI Taxonomy" id="2202141"/>
    <lineage>
        <taxon>Bacteria</taxon>
        <taxon>Pseudomonadati</taxon>
        <taxon>Pseudomonadota</taxon>
        <taxon>Betaproteobacteria</taxon>
        <taxon>Neisseriales</taxon>
        <taxon>Chromobacteriaceae</taxon>
        <taxon>Chromobacterium</taxon>
    </lineage>
</organism>
<dbReference type="EMBL" id="CP029554">
    <property type="protein sequence ID" value="AXE36751.1"/>
    <property type="molecule type" value="Genomic_DNA"/>
</dbReference>
<sequence length="202" mass="22876">MQLHIGVLHEDQVPNALFQEFEESISAPGLIFERETRPSRVPFAGVEWLMPTVVLAYVAKPYFESFLKEMGKDHYDLLKKGFNKLYERFAGPRTPDVKIVATQGKSSEDQPYSLFFSIIAEAPDGVRLKLLIPRPIEQTEYEIAISKFLDFVQSTYDGDMTEDVVTTFKNVPINSGMILVTYETATGKLLPVDPFAGHRPQQ</sequence>
<accession>A0A344UNA3</accession>
<gene>
    <name evidence="1" type="ORF">DK843_22085</name>
</gene>
<dbReference type="KEGG" id="chrb:DK843_22085"/>
<dbReference type="RefSeq" id="WP_114074353.1">
    <property type="nucleotide sequence ID" value="NZ_CP029554.1"/>
</dbReference>
<evidence type="ECO:0000313" key="2">
    <source>
        <dbReference type="Proteomes" id="UP000252038"/>
    </source>
</evidence>